<protein>
    <submittedName>
        <fullName evidence="1">Uncharacterized protein</fullName>
    </submittedName>
</protein>
<keyword evidence="2" id="KW-1185">Reference proteome</keyword>
<sequence>MVLDLNQNAVSAGLPGELPLPGGQAHDGISDALNSSLLTPTVWQELYEIFQLHFSADLPFLHRPTFLKPLHQANAQAMQYHLLTAEPQRTSRPPGSEELLLAFLALTARFHPKLVAHHSPPGPGHPSNPLAASEYYGTAARARLAGSLGQRLGEYDLERIQAMLMLALHEWGMCRGAKAWIYVGVAIRSAQAVGLQYEHDLDDDPWSLSRSLALSSEVQEIGVKRSRLGHNDDGFVEQEVRRRTFWSCFIMDRYLSSGKYRPQALHAKELRLQLPASDQAFLFGQNVRTLLLDEEREDVAGRAEVYGQTQTSARPRTQSEDETCARQSSHTTSRNSPQRQEEYVKWELGADEGLISRYIRILEIYGKVVRWSCAGGRRRERFPPWDTRCGWYNLRKAVSDFKADLPRNNTLTPQNTSAHIHLRTSTPYTLVHTVYSLCQIILHREYIPFIPLRCSKPEGPLDPPLLSPLEYGVPPGFWEQSASECFSAARDIINLVRSCQEWSALVETPIIGFALYTVAFVGIYCINFPWMDPDGYMCPKSSQTKSSHSQQAFQDDSNGEEAASKALELIGQMRPRLRMADGWFRTIKRMHRYYGRIITDYRFNTRNLVSEDEHLHASTRHLTLREGGPGGGLEEYKLLEKTLNEFGNLDDEDPEPADISMTEEGDLPEYGIPEHIRPAVKNELGIPRPNQPPPSTSETARQDERWNAINHAAATSLPLSQAAPPHPTQNPSPTHLFSINQTGDSGPGLFRSFSAYTYPTSTTHPYADPRPTSSIPPLLSPASATTSTPSHASPPSRGSALPGLHYASPSTQHPSPCLPPPPLPAPATAVPQTPWDVPTKDAWLNSLETRLGGDDIAAFVDGGEWHDWAGLAARKGFGGGWLSAVWRAGGGAPAP</sequence>
<reference evidence="1" key="1">
    <citation type="submission" date="2024-02" db="EMBL/GenBank/DDBJ databases">
        <title>Metagenome Assembled Genome of Zalaria obscura JY119.</title>
        <authorList>
            <person name="Vighnesh L."/>
            <person name="Jagadeeshwari U."/>
            <person name="Venkata Ramana C."/>
            <person name="Sasikala C."/>
        </authorList>
    </citation>
    <scope>NUCLEOTIDE SEQUENCE</scope>
    <source>
        <strain evidence="1">JY119</strain>
    </source>
</reference>
<gene>
    <name evidence="1" type="ORF">M8818_001027</name>
</gene>
<accession>A0ACC3SLF5</accession>
<proteinExistence type="predicted"/>
<evidence type="ECO:0000313" key="1">
    <source>
        <dbReference type="EMBL" id="KAK8219293.1"/>
    </source>
</evidence>
<dbReference type="EMBL" id="JAMKPW020000004">
    <property type="protein sequence ID" value="KAK8219293.1"/>
    <property type="molecule type" value="Genomic_DNA"/>
</dbReference>
<comment type="caution">
    <text evidence="1">The sequence shown here is derived from an EMBL/GenBank/DDBJ whole genome shotgun (WGS) entry which is preliminary data.</text>
</comment>
<dbReference type="Proteomes" id="UP001320706">
    <property type="component" value="Unassembled WGS sequence"/>
</dbReference>
<organism evidence="1 2">
    <name type="scientific">Zalaria obscura</name>
    <dbReference type="NCBI Taxonomy" id="2024903"/>
    <lineage>
        <taxon>Eukaryota</taxon>
        <taxon>Fungi</taxon>
        <taxon>Dikarya</taxon>
        <taxon>Ascomycota</taxon>
        <taxon>Pezizomycotina</taxon>
        <taxon>Dothideomycetes</taxon>
        <taxon>Dothideomycetidae</taxon>
        <taxon>Dothideales</taxon>
        <taxon>Zalariaceae</taxon>
        <taxon>Zalaria</taxon>
    </lineage>
</organism>
<name>A0ACC3SLF5_9PEZI</name>
<evidence type="ECO:0000313" key="2">
    <source>
        <dbReference type="Proteomes" id="UP001320706"/>
    </source>
</evidence>